<dbReference type="Pfam" id="PF00528">
    <property type="entry name" value="BPD_transp_1"/>
    <property type="match status" value="2"/>
</dbReference>
<evidence type="ECO:0000256" key="4">
    <source>
        <dbReference type="ARBA" id="ARBA00022519"/>
    </source>
</evidence>
<feature type="transmembrane region" description="Helical" evidence="8">
    <location>
        <begin position="20"/>
        <end position="42"/>
    </location>
</feature>
<keyword evidence="7 8" id="KW-0472">Membrane</keyword>
<dbReference type="PANTHER" id="PTHR43357">
    <property type="entry name" value="INNER MEMBRANE ABC TRANSPORTER PERMEASE PROTEIN YDCV"/>
    <property type="match status" value="1"/>
</dbReference>
<accession>A0ABX5Q9M9</accession>
<keyword evidence="6 8" id="KW-1133">Transmembrane helix</keyword>
<feature type="transmembrane region" description="Helical" evidence="8">
    <location>
        <begin position="372"/>
        <end position="391"/>
    </location>
</feature>
<dbReference type="Gene3D" id="1.10.3720.10">
    <property type="entry name" value="MetI-like"/>
    <property type="match status" value="2"/>
</dbReference>
<feature type="transmembrane region" description="Helical" evidence="8">
    <location>
        <begin position="201"/>
        <end position="226"/>
    </location>
</feature>
<evidence type="ECO:0000256" key="6">
    <source>
        <dbReference type="ARBA" id="ARBA00022989"/>
    </source>
</evidence>
<keyword evidence="2 8" id="KW-0813">Transport</keyword>
<feature type="transmembrane region" description="Helical" evidence="8">
    <location>
        <begin position="437"/>
        <end position="455"/>
    </location>
</feature>
<feature type="transmembrane region" description="Helical" evidence="8">
    <location>
        <begin position="494"/>
        <end position="520"/>
    </location>
</feature>
<comment type="similarity">
    <text evidence="8">Belongs to the binding-protein-dependent transport system permease family.</text>
</comment>
<feature type="transmembrane region" description="Helical" evidence="8">
    <location>
        <begin position="152"/>
        <end position="180"/>
    </location>
</feature>
<sequence>MNHPPFFFYGKGRVEPRAIWLSFPIRTVAFLGLVMLFVWPIARLVALGFTSEHGVSLENYQRIFSDPLTWQVVANTLVISTGSTVLATILGLFFAWLMAYVNLRGKKLMQLFIVLPFIIPSYITTLAWTQLFNENGILAQVLALLPGQVHLWNLYSYTGMIFILGITHYPLVYLFTVNVLRKIPREMEQACRASGASKGVTFCKVTLPMALPGIASGAFLAFLAGLDNFGIPAFLGIPAHISVLSTHIYQQMIGFGPDAFGRASVFSVLLGVLALIGMLGQWLLQRMFKVGSTASIDRQPRDQLSGFSQRFLECTVWLFFIATAMVPFLAMMMTSLLPAYGLTFTMQNLSLKNYGFVLFESPDTQLAIRNSVQLALVTTLIGSVIGTLFAYNQVRRPSRWLKMSETFMSLPYALPGTVMALSMIFVWMEPIPGWNPGIYGSMTILFLAYFTRFLILQVRGSVTAVLQVDVSMEEASHVSGATGWTKWRKILIPLLLPGILSGAALLFLTALTELTVSALLYSAQSKTIGVVIFSYEQAGYTMLSSAFSSLIVLIILIGFALLALAQTLWRRKEGGHHVH</sequence>
<feature type="domain" description="ABC transmembrane type-1" evidence="9">
    <location>
        <begin position="73"/>
        <end position="281"/>
    </location>
</feature>
<feature type="transmembrane region" description="Helical" evidence="8">
    <location>
        <begin position="412"/>
        <end position="431"/>
    </location>
</feature>
<reference evidence="10 11" key="1">
    <citation type="submission" date="2018-01" db="EMBL/GenBank/DDBJ databases">
        <title>Complete genome sequencing of Sporolactobacillus terrae DLG3.</title>
        <authorList>
            <person name="Nam Y.-D."/>
            <person name="Kang J."/>
            <person name="Chung W.-H."/>
        </authorList>
    </citation>
    <scope>NUCLEOTIDE SEQUENCE [LARGE SCALE GENOMIC DNA]</scope>
    <source>
        <strain evidence="10 11">DLG3</strain>
    </source>
</reference>
<evidence type="ECO:0000259" key="9">
    <source>
        <dbReference type="PROSITE" id="PS50928"/>
    </source>
</evidence>
<feature type="transmembrane region" description="Helical" evidence="8">
    <location>
        <begin position="316"/>
        <end position="340"/>
    </location>
</feature>
<gene>
    <name evidence="10" type="ORF">C0674_12365</name>
</gene>
<evidence type="ECO:0000313" key="11">
    <source>
        <dbReference type="Proteomes" id="UP000285882"/>
    </source>
</evidence>
<evidence type="ECO:0000256" key="3">
    <source>
        <dbReference type="ARBA" id="ARBA00022475"/>
    </source>
</evidence>
<dbReference type="InterPro" id="IPR035906">
    <property type="entry name" value="MetI-like_sf"/>
</dbReference>
<organism evidence="10 11">
    <name type="scientific">Sporolactobacillus terrae</name>
    <dbReference type="NCBI Taxonomy" id="269673"/>
    <lineage>
        <taxon>Bacteria</taxon>
        <taxon>Bacillati</taxon>
        <taxon>Bacillota</taxon>
        <taxon>Bacilli</taxon>
        <taxon>Bacillales</taxon>
        <taxon>Sporolactobacillaceae</taxon>
        <taxon>Sporolactobacillus</taxon>
    </lineage>
</organism>
<dbReference type="Proteomes" id="UP000285882">
    <property type="component" value="Chromosome"/>
</dbReference>
<name>A0ABX5Q9M9_9BACL</name>
<feature type="transmembrane region" description="Helical" evidence="8">
    <location>
        <begin position="111"/>
        <end position="132"/>
    </location>
</feature>
<feature type="transmembrane region" description="Helical" evidence="8">
    <location>
        <begin position="77"/>
        <end position="99"/>
    </location>
</feature>
<protein>
    <submittedName>
        <fullName evidence="10">2-aminoethylphosphonate ABC transporter permease subunit</fullName>
    </submittedName>
</protein>
<evidence type="ECO:0000256" key="1">
    <source>
        <dbReference type="ARBA" id="ARBA00004429"/>
    </source>
</evidence>
<evidence type="ECO:0000313" key="10">
    <source>
        <dbReference type="EMBL" id="QAA23334.1"/>
    </source>
</evidence>
<dbReference type="EMBL" id="CP025688">
    <property type="protein sequence ID" value="QAA23334.1"/>
    <property type="molecule type" value="Genomic_DNA"/>
</dbReference>
<dbReference type="CDD" id="cd06261">
    <property type="entry name" value="TM_PBP2"/>
    <property type="match status" value="2"/>
</dbReference>
<dbReference type="InterPro" id="IPR000515">
    <property type="entry name" value="MetI-like"/>
</dbReference>
<keyword evidence="5 8" id="KW-0812">Transmembrane</keyword>
<feature type="transmembrane region" description="Helical" evidence="8">
    <location>
        <begin position="265"/>
        <end position="284"/>
    </location>
</feature>
<keyword evidence="4" id="KW-0997">Cell inner membrane</keyword>
<feature type="domain" description="ABC transmembrane type-1" evidence="9">
    <location>
        <begin position="368"/>
        <end position="563"/>
    </location>
</feature>
<keyword evidence="11" id="KW-1185">Reference proteome</keyword>
<feature type="transmembrane region" description="Helical" evidence="8">
    <location>
        <begin position="540"/>
        <end position="564"/>
    </location>
</feature>
<dbReference type="PANTHER" id="PTHR43357:SF3">
    <property type="entry name" value="FE(3+)-TRANSPORT SYSTEM PERMEASE PROTEIN FBPB 2"/>
    <property type="match status" value="1"/>
</dbReference>
<dbReference type="RefSeq" id="WP_051577778.1">
    <property type="nucleotide sequence ID" value="NZ_CP025688.1"/>
</dbReference>
<evidence type="ECO:0000256" key="7">
    <source>
        <dbReference type="ARBA" id="ARBA00023136"/>
    </source>
</evidence>
<keyword evidence="3" id="KW-1003">Cell membrane</keyword>
<dbReference type="SUPFAM" id="SSF161098">
    <property type="entry name" value="MetI-like"/>
    <property type="match status" value="2"/>
</dbReference>
<evidence type="ECO:0000256" key="2">
    <source>
        <dbReference type="ARBA" id="ARBA00022448"/>
    </source>
</evidence>
<proteinExistence type="inferred from homology"/>
<dbReference type="PROSITE" id="PS50928">
    <property type="entry name" value="ABC_TM1"/>
    <property type="match status" value="2"/>
</dbReference>
<evidence type="ECO:0000256" key="8">
    <source>
        <dbReference type="RuleBase" id="RU363032"/>
    </source>
</evidence>
<comment type="subcellular location">
    <subcellularLocation>
        <location evidence="1">Cell inner membrane</location>
        <topology evidence="1">Multi-pass membrane protein</topology>
    </subcellularLocation>
    <subcellularLocation>
        <location evidence="8">Cell membrane</location>
        <topology evidence="8">Multi-pass membrane protein</topology>
    </subcellularLocation>
</comment>
<evidence type="ECO:0000256" key="5">
    <source>
        <dbReference type="ARBA" id="ARBA00022692"/>
    </source>
</evidence>